<dbReference type="Gene3D" id="3.30.450.40">
    <property type="match status" value="1"/>
</dbReference>
<dbReference type="Pfam" id="PF09339">
    <property type="entry name" value="HTH_IclR"/>
    <property type="match status" value="1"/>
</dbReference>
<sequence>MATKSSSTNAERAADILVVLGVAPDEGLSLSEIAARVGGAKPAAHRTLVALGSRGLVQPGTRKGFYRLGPALYALARSGNTAAAVARWKPALVGVAARTGHSTYLLARAGLDAVCLDVETGPGPIQTLTSGVGGRVPLGLGPGSLAILSVLPPSLQDTLLAANAERFRQDGRISADGVRMALARMAKTGIAIDEGALIPGVAGLATGIVDPLLGPVAISQALPAASLTAETQESFRLAVADLSPASP</sequence>
<dbReference type="GO" id="GO:0045892">
    <property type="term" value="P:negative regulation of DNA-templated transcription"/>
    <property type="evidence" value="ECO:0007669"/>
    <property type="project" value="TreeGrafter"/>
</dbReference>
<dbReference type="PROSITE" id="PS51078">
    <property type="entry name" value="ICLR_ED"/>
    <property type="match status" value="1"/>
</dbReference>
<evidence type="ECO:0000256" key="2">
    <source>
        <dbReference type="ARBA" id="ARBA00023125"/>
    </source>
</evidence>
<dbReference type="SUPFAM" id="SSF55781">
    <property type="entry name" value="GAF domain-like"/>
    <property type="match status" value="1"/>
</dbReference>
<dbReference type="InterPro" id="IPR005471">
    <property type="entry name" value="Tscrpt_reg_IclR_N"/>
</dbReference>
<dbReference type="AlphaFoldDB" id="A0A2T1HR93"/>
<keyword evidence="2" id="KW-0238">DNA-binding</keyword>
<dbReference type="PANTHER" id="PTHR30136:SF35">
    <property type="entry name" value="HTH-TYPE TRANSCRIPTIONAL REGULATOR RV1719"/>
    <property type="match status" value="1"/>
</dbReference>
<dbReference type="Proteomes" id="UP000239772">
    <property type="component" value="Unassembled WGS sequence"/>
</dbReference>
<gene>
    <name evidence="6" type="ORF">SLNSH_15305</name>
</gene>
<dbReference type="EMBL" id="PVZS01000016">
    <property type="protein sequence ID" value="PSC04157.1"/>
    <property type="molecule type" value="Genomic_DNA"/>
</dbReference>
<reference evidence="7" key="1">
    <citation type="submission" date="2018-03" db="EMBL/GenBank/DDBJ databases">
        <authorList>
            <person name="Sun L."/>
            <person name="Liu H."/>
            <person name="Chen W."/>
            <person name="Huang K."/>
            <person name="Liu W."/>
            <person name="Gao X."/>
        </authorList>
    </citation>
    <scope>NUCLEOTIDE SEQUENCE [LARGE SCALE GENOMIC DNA]</scope>
    <source>
        <strain evidence="7">SH9</strain>
    </source>
</reference>
<dbReference type="PANTHER" id="PTHR30136">
    <property type="entry name" value="HELIX-TURN-HELIX TRANSCRIPTIONAL REGULATOR, ICLR FAMILY"/>
    <property type="match status" value="1"/>
</dbReference>
<dbReference type="SUPFAM" id="SSF46785">
    <property type="entry name" value="Winged helix' DNA-binding domain"/>
    <property type="match status" value="1"/>
</dbReference>
<dbReference type="InterPro" id="IPR014757">
    <property type="entry name" value="Tscrpt_reg_IclR_C"/>
</dbReference>
<evidence type="ECO:0000256" key="3">
    <source>
        <dbReference type="ARBA" id="ARBA00023163"/>
    </source>
</evidence>
<evidence type="ECO:0000313" key="7">
    <source>
        <dbReference type="Proteomes" id="UP000239772"/>
    </source>
</evidence>
<dbReference type="InterPro" id="IPR036390">
    <property type="entry name" value="WH_DNA-bd_sf"/>
</dbReference>
<feature type="domain" description="IclR-ED" evidence="5">
    <location>
        <begin position="64"/>
        <end position="247"/>
    </location>
</feature>
<dbReference type="PROSITE" id="PS51077">
    <property type="entry name" value="HTH_ICLR"/>
    <property type="match status" value="1"/>
</dbReference>
<keyword evidence="7" id="KW-1185">Reference proteome</keyword>
<dbReference type="RefSeq" id="WP_106337874.1">
    <property type="nucleotide sequence ID" value="NZ_PVZS01000016.1"/>
</dbReference>
<keyword evidence="1" id="KW-0805">Transcription regulation</keyword>
<organism evidence="6 7">
    <name type="scientific">Alsobacter soli</name>
    <dbReference type="NCBI Taxonomy" id="2109933"/>
    <lineage>
        <taxon>Bacteria</taxon>
        <taxon>Pseudomonadati</taxon>
        <taxon>Pseudomonadota</taxon>
        <taxon>Alphaproteobacteria</taxon>
        <taxon>Hyphomicrobiales</taxon>
        <taxon>Alsobacteraceae</taxon>
        <taxon>Alsobacter</taxon>
    </lineage>
</organism>
<feature type="domain" description="HTH iclR-type" evidence="4">
    <location>
        <begin position="7"/>
        <end position="70"/>
    </location>
</feature>
<keyword evidence="3" id="KW-0804">Transcription</keyword>
<evidence type="ECO:0000256" key="1">
    <source>
        <dbReference type="ARBA" id="ARBA00023015"/>
    </source>
</evidence>
<name>A0A2T1HR93_9HYPH</name>
<evidence type="ECO:0000313" key="6">
    <source>
        <dbReference type="EMBL" id="PSC04157.1"/>
    </source>
</evidence>
<dbReference type="SMART" id="SM00346">
    <property type="entry name" value="HTH_ICLR"/>
    <property type="match status" value="1"/>
</dbReference>
<comment type="caution">
    <text evidence="6">The sequence shown here is derived from an EMBL/GenBank/DDBJ whole genome shotgun (WGS) entry which is preliminary data.</text>
</comment>
<dbReference type="Gene3D" id="1.10.10.10">
    <property type="entry name" value="Winged helix-like DNA-binding domain superfamily/Winged helix DNA-binding domain"/>
    <property type="match status" value="1"/>
</dbReference>
<dbReference type="InterPro" id="IPR029016">
    <property type="entry name" value="GAF-like_dom_sf"/>
</dbReference>
<evidence type="ECO:0000259" key="5">
    <source>
        <dbReference type="PROSITE" id="PS51078"/>
    </source>
</evidence>
<accession>A0A2T1HR93</accession>
<dbReference type="GO" id="GO:0003677">
    <property type="term" value="F:DNA binding"/>
    <property type="evidence" value="ECO:0007669"/>
    <property type="project" value="UniProtKB-KW"/>
</dbReference>
<evidence type="ECO:0000259" key="4">
    <source>
        <dbReference type="PROSITE" id="PS51077"/>
    </source>
</evidence>
<dbReference type="InterPro" id="IPR036388">
    <property type="entry name" value="WH-like_DNA-bd_sf"/>
</dbReference>
<protein>
    <submittedName>
        <fullName evidence="6">IclR family transcriptional regulator</fullName>
    </submittedName>
</protein>
<dbReference type="OrthoDB" id="9807558at2"/>
<proteinExistence type="predicted"/>
<dbReference type="GO" id="GO:0003700">
    <property type="term" value="F:DNA-binding transcription factor activity"/>
    <property type="evidence" value="ECO:0007669"/>
    <property type="project" value="TreeGrafter"/>
</dbReference>
<dbReference type="InterPro" id="IPR050707">
    <property type="entry name" value="HTH_MetabolicPath_Reg"/>
</dbReference>